<evidence type="ECO:0008006" key="4">
    <source>
        <dbReference type="Google" id="ProtNLM"/>
    </source>
</evidence>
<keyword evidence="1" id="KW-0472">Membrane</keyword>
<organism evidence="2 3">
    <name type="scientific">Agaribacter flavus</name>
    <dbReference type="NCBI Taxonomy" id="1902781"/>
    <lineage>
        <taxon>Bacteria</taxon>
        <taxon>Pseudomonadati</taxon>
        <taxon>Pseudomonadota</taxon>
        <taxon>Gammaproteobacteria</taxon>
        <taxon>Alteromonadales</taxon>
        <taxon>Alteromonadaceae</taxon>
        <taxon>Agaribacter</taxon>
    </lineage>
</organism>
<keyword evidence="3" id="KW-1185">Reference proteome</keyword>
<keyword evidence="1" id="KW-0812">Transmembrane</keyword>
<feature type="transmembrane region" description="Helical" evidence="1">
    <location>
        <begin position="20"/>
        <end position="39"/>
    </location>
</feature>
<sequence>MSESEKLGSEPSISRRKRNILIFVLIGVTSIFIRLLYSYEFETSALLYVGIPFFVAIALLAILKKPQHDTLGSYYVYASKWSFIVMLGTSIILFEGFVCVVIFMPIYFFILFLMYLFHTMVQRLHEKKKNTLYAHALPVLIVVSALEGVVPSFEFDREYSVSRDIVIDAPAEVIQAQLKQPMELDVDRNWLLSLFPMPTDIEAGSLLSGDVHNIKFVYHRWFVTNTHSGAMSLELTEVSEDYIKTTFLEDTSYISNYMDLKGTEIRFEERDNEQTKVTLTIHYTRFLDPVWYFGPLQEYAIGKTAELLLSELFVPDSI</sequence>
<gene>
    <name evidence="2" type="ORF">ACFOHL_16665</name>
</gene>
<protein>
    <recommendedName>
        <fullName evidence="4">SRPBCC family protein</fullName>
    </recommendedName>
</protein>
<feature type="transmembrane region" description="Helical" evidence="1">
    <location>
        <begin position="45"/>
        <end position="63"/>
    </location>
</feature>
<proteinExistence type="predicted"/>
<comment type="caution">
    <text evidence="2">The sequence shown here is derived from an EMBL/GenBank/DDBJ whole genome shotgun (WGS) entry which is preliminary data.</text>
</comment>
<feature type="transmembrane region" description="Helical" evidence="1">
    <location>
        <begin position="100"/>
        <end position="120"/>
    </location>
</feature>
<dbReference type="EMBL" id="JBHRSW010000047">
    <property type="protein sequence ID" value="MFC3123257.1"/>
    <property type="molecule type" value="Genomic_DNA"/>
</dbReference>
<keyword evidence="1" id="KW-1133">Transmembrane helix</keyword>
<accession>A0ABV7FSC3</accession>
<evidence type="ECO:0000313" key="3">
    <source>
        <dbReference type="Proteomes" id="UP001595478"/>
    </source>
</evidence>
<reference evidence="3" key="1">
    <citation type="journal article" date="2019" name="Int. J. Syst. Evol. Microbiol.">
        <title>The Global Catalogue of Microorganisms (GCM) 10K type strain sequencing project: providing services to taxonomists for standard genome sequencing and annotation.</title>
        <authorList>
            <consortium name="The Broad Institute Genomics Platform"/>
            <consortium name="The Broad Institute Genome Sequencing Center for Infectious Disease"/>
            <person name="Wu L."/>
            <person name="Ma J."/>
        </authorList>
    </citation>
    <scope>NUCLEOTIDE SEQUENCE [LARGE SCALE GENOMIC DNA]</scope>
    <source>
        <strain evidence="3">KCTC 52473</strain>
    </source>
</reference>
<evidence type="ECO:0000256" key="1">
    <source>
        <dbReference type="SAM" id="Phobius"/>
    </source>
</evidence>
<dbReference type="Proteomes" id="UP001595478">
    <property type="component" value="Unassembled WGS sequence"/>
</dbReference>
<feature type="transmembrane region" description="Helical" evidence="1">
    <location>
        <begin position="132"/>
        <end position="153"/>
    </location>
</feature>
<name>A0ABV7FSC3_9ALTE</name>
<dbReference type="RefSeq" id="WP_376921369.1">
    <property type="nucleotide sequence ID" value="NZ_JBHRSW010000047.1"/>
</dbReference>
<evidence type="ECO:0000313" key="2">
    <source>
        <dbReference type="EMBL" id="MFC3123257.1"/>
    </source>
</evidence>
<feature type="transmembrane region" description="Helical" evidence="1">
    <location>
        <begin position="75"/>
        <end position="94"/>
    </location>
</feature>